<evidence type="ECO:0000313" key="1">
    <source>
        <dbReference type="EMBL" id="RCR68616.1"/>
    </source>
</evidence>
<name>A0A368JNM0_9BACT</name>
<accession>A0A368JNM0</accession>
<dbReference type="EMBL" id="QOWE01000012">
    <property type="protein sequence ID" value="RCR68616.1"/>
    <property type="molecule type" value="Genomic_DNA"/>
</dbReference>
<keyword evidence="2" id="KW-1185">Reference proteome</keyword>
<reference evidence="1 2" key="1">
    <citation type="submission" date="2018-07" db="EMBL/GenBank/DDBJ databases">
        <title>Genome analysis of Larkinella rosea.</title>
        <authorList>
            <person name="Zhou Z."/>
            <person name="Wang G."/>
        </authorList>
    </citation>
    <scope>NUCLEOTIDE SEQUENCE [LARGE SCALE GENOMIC DNA]</scope>
    <source>
        <strain evidence="2">zzj9</strain>
    </source>
</reference>
<dbReference type="AlphaFoldDB" id="A0A368JNM0"/>
<dbReference type="Proteomes" id="UP000253383">
    <property type="component" value="Unassembled WGS sequence"/>
</dbReference>
<gene>
    <name evidence="1" type="ORF">DUE52_16025</name>
</gene>
<evidence type="ECO:0000313" key="2">
    <source>
        <dbReference type="Proteomes" id="UP000253383"/>
    </source>
</evidence>
<sequence length="88" mass="10165">MVEIRAFFDWQGKTVRNNRQRSGFIESGFGGCRFSDWLIFVPKLQSPAATATGLCQDYLSQYEMNSIKDILIKFKKDYAKQGRNGNFK</sequence>
<comment type="caution">
    <text evidence="1">The sequence shown here is derived from an EMBL/GenBank/DDBJ whole genome shotgun (WGS) entry which is preliminary data.</text>
</comment>
<organism evidence="1 2">
    <name type="scientific">Larkinella punicea</name>
    <dbReference type="NCBI Taxonomy" id="2315727"/>
    <lineage>
        <taxon>Bacteria</taxon>
        <taxon>Pseudomonadati</taxon>
        <taxon>Bacteroidota</taxon>
        <taxon>Cytophagia</taxon>
        <taxon>Cytophagales</taxon>
        <taxon>Spirosomataceae</taxon>
        <taxon>Larkinella</taxon>
    </lineage>
</organism>
<protein>
    <submittedName>
        <fullName evidence="1">Uncharacterized protein</fullName>
    </submittedName>
</protein>
<proteinExistence type="predicted"/>